<proteinExistence type="predicted"/>
<organism evidence="2">
    <name type="scientific">Salix viminalis</name>
    <name type="common">Common osier</name>
    <name type="synonym">Basket willow</name>
    <dbReference type="NCBI Taxonomy" id="40686"/>
    <lineage>
        <taxon>Eukaryota</taxon>
        <taxon>Viridiplantae</taxon>
        <taxon>Streptophyta</taxon>
        <taxon>Embryophyta</taxon>
        <taxon>Tracheophyta</taxon>
        <taxon>Spermatophyta</taxon>
        <taxon>Magnoliopsida</taxon>
        <taxon>eudicotyledons</taxon>
        <taxon>Gunneridae</taxon>
        <taxon>Pentapetalae</taxon>
        <taxon>rosids</taxon>
        <taxon>fabids</taxon>
        <taxon>Malpighiales</taxon>
        <taxon>Salicaceae</taxon>
        <taxon>Saliceae</taxon>
        <taxon>Salix</taxon>
    </lineage>
</organism>
<gene>
    <name evidence="2" type="ORF">SVIM_LOCUS14200</name>
</gene>
<dbReference type="EMBL" id="CAADRP010000002">
    <property type="protein sequence ID" value="VFU21524.1"/>
    <property type="molecule type" value="Genomic_DNA"/>
</dbReference>
<protein>
    <recommendedName>
        <fullName evidence="3">SAM domain-containing protein</fullName>
    </recommendedName>
</protein>
<name>A0A6N2K120_SALVM</name>
<dbReference type="InterPro" id="IPR013761">
    <property type="entry name" value="SAM/pointed_sf"/>
</dbReference>
<dbReference type="Gene3D" id="1.10.150.50">
    <property type="entry name" value="Transcription Factor, Ets-1"/>
    <property type="match status" value="1"/>
</dbReference>
<evidence type="ECO:0000313" key="2">
    <source>
        <dbReference type="EMBL" id="VFU21524.1"/>
    </source>
</evidence>
<feature type="coiled-coil region" evidence="1">
    <location>
        <begin position="82"/>
        <end position="109"/>
    </location>
</feature>
<dbReference type="SUPFAM" id="SSF47769">
    <property type="entry name" value="SAM/Pointed domain"/>
    <property type="match status" value="1"/>
</dbReference>
<evidence type="ECO:0008006" key="3">
    <source>
        <dbReference type="Google" id="ProtNLM"/>
    </source>
</evidence>
<reference evidence="2" key="1">
    <citation type="submission" date="2019-03" db="EMBL/GenBank/DDBJ databases">
        <authorList>
            <person name="Mank J."/>
            <person name="Almeida P."/>
        </authorList>
    </citation>
    <scope>NUCLEOTIDE SEQUENCE</scope>
    <source>
        <strain evidence="2">78183</strain>
    </source>
</reference>
<sequence length="231" mass="26163">MDWFSWLSRSGLDPSLIYEYGLAFARNELQAEDMAYFDHEFLQSMGISIAKHRLEIIKLARKDAGGDRKEHQEVHQQAGFSRDSAEFKAEQLEAELARCKGQSEKELIKLEPPPPTPVLRIRRQAKSGPLDARMQENLMHANRCLKLSGPLDGKAQERLVFAYRSPKLHGPPDGRPSLMMTTRSPQVPSPLDARAISPGVHCDYSKESRGLNDDFDDQSLWSALFQDMKPT</sequence>
<keyword evidence="1" id="KW-0175">Coiled coil</keyword>
<dbReference type="PANTHER" id="PTHR33915">
    <property type="entry name" value="OSJNBA0033G05.11 PROTEIN"/>
    <property type="match status" value="1"/>
</dbReference>
<dbReference type="AlphaFoldDB" id="A0A6N2K120"/>
<evidence type="ECO:0000256" key="1">
    <source>
        <dbReference type="SAM" id="Coils"/>
    </source>
</evidence>
<dbReference type="CDD" id="cd09487">
    <property type="entry name" value="SAM_superfamily"/>
    <property type="match status" value="1"/>
</dbReference>
<dbReference type="PANTHER" id="PTHR33915:SF3">
    <property type="entry name" value="STERILE ALPHA MOTIF (SAM) DOMAIN PROTEIN"/>
    <property type="match status" value="1"/>
</dbReference>
<accession>A0A6N2K120</accession>